<keyword evidence="2 7" id="KW-0547">Nucleotide-binding</keyword>
<sequence length="687" mass="76423">MSSSSGRRKIAHSVANSDRSEDVSGGSIPTFEAMLLSRRTLMGLQKSGFQTPSPIQAKTIPMAKCGVDMIIQAKSGTGKTCVFAVVALEMINVTLNEVQVIILAPTREIALQICDNINCIGVEYPGLKSFAFIGGIALEQDKVKIRRCHIFVGTPGRTKQLMQVGLLKTRNVRLFVLDEADKLLEPSFHEDIDFIYAALPVNKQMLALSATFPSEMVGQLSKYMRAPTMVRLNSDDPALLGIRQFYHTVPHHNIPHIVFQRKLKVLLQILVDVPYTQCLVFMNSQLRAEMLRDKLREANLPCELLSGAQRQSERISSLIQLKQNKCRILVTTDLAARGIDAEKVSLVINFEVPNDKETYLHRIGRAGRYGSFGISISLATEGKEADCLTKITGESNVSLQYIGTLRDFRHILTVTNEPIASIENAVVNQVKYPAAELTPEDEAGTPLTPVSSASNCSSRPESRASSRGPSRRSSLRRRQAIRNFVTQSEPCTPFRQRSNSSLSMNFDPEHMSLTDLHLMEKVKKALTPSCEDVNLRSIDEALESLSSIRTGKLEAPRFHGSLVWQPVMQLPDLTPTAPEPADIPEENSDDDESLREDSVIQMYSLNMLKPPPLQVSTLRRSPLSQSLTNLNQIVSSLSRQNSFTSFVRVPGSAAGARWESRASLASIYDRYMRGMVAGRSEYFQRRW</sequence>
<dbReference type="PROSITE" id="PS51194">
    <property type="entry name" value="HELICASE_CTER"/>
    <property type="match status" value="1"/>
</dbReference>
<dbReference type="InterPro" id="IPR001650">
    <property type="entry name" value="Helicase_C-like"/>
</dbReference>
<dbReference type="Gene3D" id="3.40.50.300">
    <property type="entry name" value="P-loop containing nucleotide triphosphate hydrolases"/>
    <property type="match status" value="2"/>
</dbReference>
<dbReference type="GO" id="GO:0003724">
    <property type="term" value="F:RNA helicase activity"/>
    <property type="evidence" value="ECO:0007669"/>
    <property type="project" value="UniProtKB-EC"/>
</dbReference>
<dbReference type="InterPro" id="IPR050079">
    <property type="entry name" value="DEAD_box_RNA_helicase"/>
</dbReference>
<dbReference type="InterPro" id="IPR027417">
    <property type="entry name" value="P-loop_NTPase"/>
</dbReference>
<dbReference type="InterPro" id="IPR014001">
    <property type="entry name" value="Helicase_ATP-bd"/>
</dbReference>
<evidence type="ECO:0000256" key="1">
    <source>
        <dbReference type="ARBA" id="ARBA00012552"/>
    </source>
</evidence>
<dbReference type="InterPro" id="IPR011545">
    <property type="entry name" value="DEAD/DEAH_box_helicase_dom"/>
</dbReference>
<feature type="region of interest" description="Disordered" evidence="8">
    <location>
        <begin position="1"/>
        <end position="25"/>
    </location>
</feature>
<evidence type="ECO:0000256" key="2">
    <source>
        <dbReference type="ARBA" id="ARBA00022741"/>
    </source>
</evidence>
<dbReference type="GeneID" id="100899330"/>
<dbReference type="CDD" id="cd18787">
    <property type="entry name" value="SF2_C_DEAD"/>
    <property type="match status" value="1"/>
</dbReference>
<evidence type="ECO:0000259" key="11">
    <source>
        <dbReference type="PROSITE" id="PS51195"/>
    </source>
</evidence>
<reference evidence="13" key="1">
    <citation type="submission" date="2025-08" db="UniProtKB">
        <authorList>
            <consortium name="RefSeq"/>
        </authorList>
    </citation>
    <scope>IDENTIFICATION</scope>
</reference>
<feature type="region of interest" description="Disordered" evidence="8">
    <location>
        <begin position="571"/>
        <end position="593"/>
    </location>
</feature>
<dbReference type="KEGG" id="goe:100899330"/>
<accession>A0AAJ7SEZ1</accession>
<feature type="compositionally biased region" description="Basic residues" evidence="8">
    <location>
        <begin position="1"/>
        <end position="11"/>
    </location>
</feature>
<evidence type="ECO:0000256" key="3">
    <source>
        <dbReference type="ARBA" id="ARBA00022801"/>
    </source>
</evidence>
<keyword evidence="4 7" id="KW-0347">Helicase</keyword>
<evidence type="ECO:0000256" key="6">
    <source>
        <dbReference type="PROSITE-ProRule" id="PRU00552"/>
    </source>
</evidence>
<evidence type="ECO:0000259" key="9">
    <source>
        <dbReference type="PROSITE" id="PS51192"/>
    </source>
</evidence>
<dbReference type="Pfam" id="PF00270">
    <property type="entry name" value="DEAD"/>
    <property type="match status" value="1"/>
</dbReference>
<keyword evidence="5 7" id="KW-0067">ATP-binding</keyword>
<dbReference type="InterPro" id="IPR014014">
    <property type="entry name" value="RNA_helicase_DEAD_Q_motif"/>
</dbReference>
<evidence type="ECO:0000256" key="5">
    <source>
        <dbReference type="ARBA" id="ARBA00022840"/>
    </source>
</evidence>
<gene>
    <name evidence="13" type="primary">LOC100899330</name>
</gene>
<dbReference type="Pfam" id="PF00271">
    <property type="entry name" value="Helicase_C"/>
    <property type="match status" value="1"/>
</dbReference>
<dbReference type="GO" id="GO:0016787">
    <property type="term" value="F:hydrolase activity"/>
    <property type="evidence" value="ECO:0007669"/>
    <property type="project" value="UniProtKB-KW"/>
</dbReference>
<evidence type="ECO:0000256" key="4">
    <source>
        <dbReference type="ARBA" id="ARBA00022806"/>
    </source>
</evidence>
<dbReference type="PROSITE" id="PS00039">
    <property type="entry name" value="DEAD_ATP_HELICASE"/>
    <property type="match status" value="1"/>
</dbReference>
<feature type="compositionally biased region" description="Acidic residues" evidence="8">
    <location>
        <begin position="582"/>
        <end position="593"/>
    </location>
</feature>
<feature type="domain" description="Helicase ATP-binding" evidence="9">
    <location>
        <begin position="60"/>
        <end position="230"/>
    </location>
</feature>
<keyword evidence="3 7" id="KW-0378">Hydrolase</keyword>
<dbReference type="AlphaFoldDB" id="A0AAJ7SEZ1"/>
<evidence type="ECO:0000313" key="13">
    <source>
        <dbReference type="RefSeq" id="XP_028967370.1"/>
    </source>
</evidence>
<feature type="compositionally biased region" description="Low complexity" evidence="8">
    <location>
        <begin position="457"/>
        <end position="468"/>
    </location>
</feature>
<dbReference type="RefSeq" id="XP_028967370.1">
    <property type="nucleotide sequence ID" value="XM_029111537.1"/>
</dbReference>
<dbReference type="GO" id="GO:0003676">
    <property type="term" value="F:nucleic acid binding"/>
    <property type="evidence" value="ECO:0007669"/>
    <property type="project" value="InterPro"/>
</dbReference>
<dbReference type="SMART" id="SM00487">
    <property type="entry name" value="DEXDc"/>
    <property type="match status" value="1"/>
</dbReference>
<dbReference type="GO" id="GO:0005524">
    <property type="term" value="F:ATP binding"/>
    <property type="evidence" value="ECO:0007669"/>
    <property type="project" value="UniProtKB-KW"/>
</dbReference>
<feature type="domain" description="DEAD-box RNA helicase Q" evidence="11">
    <location>
        <begin position="29"/>
        <end position="57"/>
    </location>
</feature>
<dbReference type="InterPro" id="IPR000629">
    <property type="entry name" value="RNA-helicase_DEAD-box_CS"/>
</dbReference>
<name>A0AAJ7SEZ1_9ACAR</name>
<evidence type="ECO:0000256" key="7">
    <source>
        <dbReference type="RuleBase" id="RU000492"/>
    </source>
</evidence>
<evidence type="ECO:0000256" key="8">
    <source>
        <dbReference type="SAM" id="MobiDB-lite"/>
    </source>
</evidence>
<dbReference type="PANTHER" id="PTHR47959:SF1">
    <property type="entry name" value="ATP-DEPENDENT RNA HELICASE DBPA"/>
    <property type="match status" value="1"/>
</dbReference>
<dbReference type="Proteomes" id="UP000694867">
    <property type="component" value="Unplaced"/>
</dbReference>
<dbReference type="GO" id="GO:0005829">
    <property type="term" value="C:cytosol"/>
    <property type="evidence" value="ECO:0007669"/>
    <property type="project" value="TreeGrafter"/>
</dbReference>
<evidence type="ECO:0000259" key="10">
    <source>
        <dbReference type="PROSITE" id="PS51194"/>
    </source>
</evidence>
<dbReference type="PROSITE" id="PS51195">
    <property type="entry name" value="Q_MOTIF"/>
    <property type="match status" value="1"/>
</dbReference>
<dbReference type="PROSITE" id="PS51192">
    <property type="entry name" value="HELICASE_ATP_BIND_1"/>
    <property type="match status" value="1"/>
</dbReference>
<organism evidence="12 13">
    <name type="scientific">Galendromus occidentalis</name>
    <name type="common">western predatory mite</name>
    <dbReference type="NCBI Taxonomy" id="34638"/>
    <lineage>
        <taxon>Eukaryota</taxon>
        <taxon>Metazoa</taxon>
        <taxon>Ecdysozoa</taxon>
        <taxon>Arthropoda</taxon>
        <taxon>Chelicerata</taxon>
        <taxon>Arachnida</taxon>
        <taxon>Acari</taxon>
        <taxon>Parasitiformes</taxon>
        <taxon>Mesostigmata</taxon>
        <taxon>Gamasina</taxon>
        <taxon>Phytoseioidea</taxon>
        <taxon>Phytoseiidae</taxon>
        <taxon>Typhlodrominae</taxon>
        <taxon>Galendromus</taxon>
    </lineage>
</organism>
<dbReference type="SMART" id="SM00490">
    <property type="entry name" value="HELICc"/>
    <property type="match status" value="1"/>
</dbReference>
<evidence type="ECO:0000313" key="12">
    <source>
        <dbReference type="Proteomes" id="UP000694867"/>
    </source>
</evidence>
<keyword evidence="12" id="KW-1185">Reference proteome</keyword>
<dbReference type="EC" id="3.6.4.13" evidence="1"/>
<comment type="similarity">
    <text evidence="7">Belongs to the DEAD box helicase family.</text>
</comment>
<dbReference type="SUPFAM" id="SSF52540">
    <property type="entry name" value="P-loop containing nucleoside triphosphate hydrolases"/>
    <property type="match status" value="1"/>
</dbReference>
<feature type="short sequence motif" description="Q motif" evidence="6">
    <location>
        <begin position="29"/>
        <end position="57"/>
    </location>
</feature>
<feature type="domain" description="Helicase C-terminal" evidence="10">
    <location>
        <begin position="265"/>
        <end position="419"/>
    </location>
</feature>
<proteinExistence type="inferred from homology"/>
<feature type="region of interest" description="Disordered" evidence="8">
    <location>
        <begin position="439"/>
        <end position="477"/>
    </location>
</feature>
<protein>
    <recommendedName>
        <fullName evidence="1">RNA helicase</fullName>
        <ecNumber evidence="1">3.6.4.13</ecNumber>
    </recommendedName>
</protein>
<dbReference type="PANTHER" id="PTHR47959">
    <property type="entry name" value="ATP-DEPENDENT RNA HELICASE RHLE-RELATED"/>
    <property type="match status" value="1"/>
</dbReference>